<reference evidence="1 2" key="1">
    <citation type="submission" date="2018-07" db="EMBL/GenBank/DDBJ databases">
        <title>Dyadobacter roseus sp. nov., isolated from rose rhizosphere soil.</title>
        <authorList>
            <person name="Chen L."/>
        </authorList>
    </citation>
    <scope>NUCLEOTIDE SEQUENCE [LARGE SCALE GENOMIC DNA]</scope>
    <source>
        <strain evidence="1 2">RS19</strain>
    </source>
</reference>
<evidence type="ECO:0000313" key="2">
    <source>
        <dbReference type="Proteomes" id="UP000256373"/>
    </source>
</evidence>
<dbReference type="OrthoDB" id="7064984at2"/>
<gene>
    <name evidence="1" type="ORF">DSL64_08585</name>
</gene>
<sequence>MMTTIEATYENGKVIFKETPPTKRTSKVLVTFLEESEKTLPLRKRPLGTMKGTIKMADDFNDSIEDLKDYM</sequence>
<comment type="caution">
    <text evidence="1">The sequence shown here is derived from an EMBL/GenBank/DDBJ whole genome shotgun (WGS) entry which is preliminary data.</text>
</comment>
<evidence type="ECO:0000313" key="1">
    <source>
        <dbReference type="EMBL" id="REA62316.1"/>
    </source>
</evidence>
<keyword evidence="2" id="KW-1185">Reference proteome</keyword>
<dbReference type="AlphaFoldDB" id="A0A3D8YCY3"/>
<accession>A0A3D8YCY3</accession>
<proteinExistence type="predicted"/>
<dbReference type="EMBL" id="QNUL01000005">
    <property type="protein sequence ID" value="REA62316.1"/>
    <property type="molecule type" value="Genomic_DNA"/>
</dbReference>
<organism evidence="1 2">
    <name type="scientific">Dyadobacter luteus</name>
    <dbReference type="NCBI Taxonomy" id="2259619"/>
    <lineage>
        <taxon>Bacteria</taxon>
        <taxon>Pseudomonadati</taxon>
        <taxon>Bacteroidota</taxon>
        <taxon>Cytophagia</taxon>
        <taxon>Cytophagales</taxon>
        <taxon>Spirosomataceae</taxon>
        <taxon>Dyadobacter</taxon>
    </lineage>
</organism>
<dbReference type="Proteomes" id="UP000256373">
    <property type="component" value="Unassembled WGS sequence"/>
</dbReference>
<name>A0A3D8YCY3_9BACT</name>
<protein>
    <submittedName>
        <fullName evidence="1">Uncharacterized protein</fullName>
    </submittedName>
</protein>
<dbReference type="RefSeq" id="WP_115830308.1">
    <property type="nucleotide sequence ID" value="NZ_QNUL01000005.1"/>
</dbReference>